<proteinExistence type="predicted"/>
<accession>A0AA88DL68</accession>
<dbReference type="PANTHER" id="PTHR33103:SF19">
    <property type="entry name" value="OS09G0544700 PROTEIN"/>
    <property type="match status" value="1"/>
</dbReference>
<name>A0AA88DL68_FICCA</name>
<keyword evidence="2" id="KW-1185">Reference proteome</keyword>
<protein>
    <submittedName>
        <fullName evidence="1">Uncharacterized protein</fullName>
    </submittedName>
</protein>
<gene>
    <name evidence="1" type="ORF">TIFTF001_026423</name>
</gene>
<dbReference type="PANTHER" id="PTHR33103">
    <property type="entry name" value="OS01G0153900 PROTEIN"/>
    <property type="match status" value="1"/>
</dbReference>
<comment type="caution">
    <text evidence="1">The sequence shown here is derived from an EMBL/GenBank/DDBJ whole genome shotgun (WGS) entry which is preliminary data.</text>
</comment>
<sequence length="370" mass="40696">MSSTKPTITLKLLVDSEGKRVLFAEAEKDFVDFLLSLMSLPIGTVIRLLSANDMVGSLGKLYKSFENLNDSYIQPEANKDAVLNPASLVFEGAAKLLSLPNNAGPVVYICGNCRHFVTYNPEDKCPYCSHTMSTPANFGKQTAEASATGGGGYVKEVFTYMILDDLEVKPMSTISSIALLYKYNVKELGDLEEMVVSVGMAEGLKLLKASLESKTVLTDVFLGKESVRSIEFQSGSCNCICLNSLDRLNLLAICSELGFVRSSFSITRFDDFHLKAEREADKSVFITTSFELFLKKLIGHPHSCPTPLNHHFISQMESNSYNIIPLDLLTRDRKASSRKLPLLSFIGVMPTKTSSLNVKTELQYASSSQA</sequence>
<dbReference type="EMBL" id="BTGU01000069">
    <property type="protein sequence ID" value="GMN57316.1"/>
    <property type="molecule type" value="Genomic_DNA"/>
</dbReference>
<reference evidence="1" key="1">
    <citation type="submission" date="2023-07" db="EMBL/GenBank/DDBJ databases">
        <title>draft genome sequence of fig (Ficus carica).</title>
        <authorList>
            <person name="Takahashi T."/>
            <person name="Nishimura K."/>
        </authorList>
    </citation>
    <scope>NUCLEOTIDE SEQUENCE</scope>
</reference>
<evidence type="ECO:0000313" key="1">
    <source>
        <dbReference type="EMBL" id="GMN57316.1"/>
    </source>
</evidence>
<dbReference type="AlphaFoldDB" id="A0AA88DL68"/>
<dbReference type="InterPro" id="IPR007750">
    <property type="entry name" value="DUF674"/>
</dbReference>
<evidence type="ECO:0000313" key="2">
    <source>
        <dbReference type="Proteomes" id="UP001187192"/>
    </source>
</evidence>
<dbReference type="Proteomes" id="UP001187192">
    <property type="component" value="Unassembled WGS sequence"/>
</dbReference>
<organism evidence="1 2">
    <name type="scientific">Ficus carica</name>
    <name type="common">Common fig</name>
    <dbReference type="NCBI Taxonomy" id="3494"/>
    <lineage>
        <taxon>Eukaryota</taxon>
        <taxon>Viridiplantae</taxon>
        <taxon>Streptophyta</taxon>
        <taxon>Embryophyta</taxon>
        <taxon>Tracheophyta</taxon>
        <taxon>Spermatophyta</taxon>
        <taxon>Magnoliopsida</taxon>
        <taxon>eudicotyledons</taxon>
        <taxon>Gunneridae</taxon>
        <taxon>Pentapetalae</taxon>
        <taxon>rosids</taxon>
        <taxon>fabids</taxon>
        <taxon>Rosales</taxon>
        <taxon>Moraceae</taxon>
        <taxon>Ficeae</taxon>
        <taxon>Ficus</taxon>
    </lineage>
</organism>
<dbReference type="Pfam" id="PF05056">
    <property type="entry name" value="DUF674"/>
    <property type="match status" value="1"/>
</dbReference>